<protein>
    <recommendedName>
        <fullName evidence="3">Cyclophilin-like domain-containing protein</fullName>
    </recommendedName>
</protein>
<feature type="compositionally biased region" description="Polar residues" evidence="1">
    <location>
        <begin position="26"/>
        <end position="40"/>
    </location>
</feature>
<dbReference type="InterPro" id="IPR029000">
    <property type="entry name" value="Cyclophilin-like_dom_sf"/>
</dbReference>
<dbReference type="PROSITE" id="PS51257">
    <property type="entry name" value="PROKAR_LIPOPROTEIN"/>
    <property type="match status" value="1"/>
</dbReference>
<name>A0A6N9I4P4_9LACO</name>
<reference evidence="4 5" key="1">
    <citation type="journal article" date="2019" name="Appl. Environ. Microbiol.">
        <title>Genetic determinants of hydroxycinnamic acid metabolism in heterofermentative lactobacilli.</title>
        <authorList>
            <person name="Gaur G."/>
            <person name="Oh J.H."/>
            <person name="Filannino P."/>
            <person name="Gobbetti M."/>
            <person name="van Pijkeren J.P."/>
            <person name="Ganzle M.G."/>
        </authorList>
    </citation>
    <scope>NUCLEOTIDE SEQUENCE [LARGE SCALE GENOMIC DNA]</scope>
    <source>
        <strain evidence="4 5">C5</strain>
    </source>
</reference>
<dbReference type="RefSeq" id="WP_161004041.1">
    <property type="nucleotide sequence ID" value="NZ_WEZQ01000017.1"/>
</dbReference>
<sequence length="190" mass="21006">MKANSFLKVVVTVAAIIVLGGCSASASKKSNGERNIQTTKVRNHRASKKVATDNANMQRKNPAMPTRVVKHGTKIRMHFGKTVITGVLNNSKTAKALIAKMPYTVSESRYDTDFCGTISPLPYNKSEEHYGWLNGDIDYATDAPYFTILFNGEKTSNQYGSQVNIGVITTPLSKIRHLHGNYNVRIELDK</sequence>
<keyword evidence="2" id="KW-0732">Signal</keyword>
<feature type="domain" description="Cyclophilin-like" evidence="3">
    <location>
        <begin position="77"/>
        <end position="187"/>
    </location>
</feature>
<comment type="caution">
    <text evidence="4">The sequence shown here is derived from an EMBL/GenBank/DDBJ whole genome shotgun (WGS) entry which is preliminary data.</text>
</comment>
<evidence type="ECO:0000313" key="4">
    <source>
        <dbReference type="EMBL" id="MYV17674.1"/>
    </source>
</evidence>
<dbReference type="EMBL" id="WEZQ01000017">
    <property type="protein sequence ID" value="MYV17674.1"/>
    <property type="molecule type" value="Genomic_DNA"/>
</dbReference>
<evidence type="ECO:0000259" key="3">
    <source>
        <dbReference type="Pfam" id="PF18050"/>
    </source>
</evidence>
<evidence type="ECO:0000313" key="5">
    <source>
        <dbReference type="Proteomes" id="UP000449209"/>
    </source>
</evidence>
<dbReference type="Pfam" id="PF18050">
    <property type="entry name" value="Cyclophil_like2"/>
    <property type="match status" value="1"/>
</dbReference>
<feature type="region of interest" description="Disordered" evidence="1">
    <location>
        <begin position="26"/>
        <end position="51"/>
    </location>
</feature>
<dbReference type="SUPFAM" id="SSF50891">
    <property type="entry name" value="Cyclophilin-like"/>
    <property type="match status" value="1"/>
</dbReference>
<evidence type="ECO:0000256" key="2">
    <source>
        <dbReference type="SAM" id="SignalP"/>
    </source>
</evidence>
<organism evidence="4 5">
    <name type="scientific">Furfurilactobacillus milii</name>
    <dbReference type="NCBI Taxonomy" id="2888272"/>
    <lineage>
        <taxon>Bacteria</taxon>
        <taxon>Bacillati</taxon>
        <taxon>Bacillota</taxon>
        <taxon>Bacilli</taxon>
        <taxon>Lactobacillales</taxon>
        <taxon>Lactobacillaceae</taxon>
        <taxon>Furfurilactobacillus</taxon>
    </lineage>
</organism>
<dbReference type="OrthoDB" id="2339757at2"/>
<dbReference type="AlphaFoldDB" id="A0A6N9I4P4"/>
<proteinExistence type="predicted"/>
<gene>
    <name evidence="4" type="ORF">GB993_09185</name>
</gene>
<feature type="signal peptide" evidence="2">
    <location>
        <begin position="1"/>
        <end position="26"/>
    </location>
</feature>
<dbReference type="Proteomes" id="UP000449209">
    <property type="component" value="Unassembled WGS sequence"/>
</dbReference>
<dbReference type="Gene3D" id="2.40.100.20">
    <property type="match status" value="1"/>
</dbReference>
<feature type="chain" id="PRO_5026952155" description="Cyclophilin-like domain-containing protein" evidence="2">
    <location>
        <begin position="27"/>
        <end position="190"/>
    </location>
</feature>
<dbReference type="InterPro" id="IPR041183">
    <property type="entry name" value="Cyclophilin-like"/>
</dbReference>
<evidence type="ECO:0000256" key="1">
    <source>
        <dbReference type="SAM" id="MobiDB-lite"/>
    </source>
</evidence>
<accession>A0A6N9I4P4</accession>